<evidence type="ECO:0000313" key="10">
    <source>
        <dbReference type="Proteomes" id="UP001589609"/>
    </source>
</evidence>
<evidence type="ECO:0000256" key="8">
    <source>
        <dbReference type="SAM" id="Phobius"/>
    </source>
</evidence>
<feature type="transmembrane region" description="Helical" evidence="8">
    <location>
        <begin position="39"/>
        <end position="57"/>
    </location>
</feature>
<comment type="caution">
    <text evidence="9">The sequence shown here is derived from an EMBL/GenBank/DDBJ whole genome shotgun (WGS) entry which is preliminary data.</text>
</comment>
<dbReference type="InterPro" id="IPR003689">
    <property type="entry name" value="ZIP"/>
</dbReference>
<dbReference type="Proteomes" id="UP001589609">
    <property type="component" value="Unassembled WGS sequence"/>
</dbReference>
<sequence>MESIMLPIMTAALAFGGLLVGGTVGITARSMMTHQMYSLYAFCGGMLAGLLTFELIPETLSEYEMTGLFLGGSMGILLMVLLHMHFHHSHNQEGREGEAWRSFLFLSLAIYIHNVPTGVAFGISMKNFDTAIPFLFAAVIHHIPEGLALAIPFLFTRFHIVYFLLTITLLSLVLGVGTVLGSVLRSDHIHLNGVLMGLAIGTLGYVTVNEMLLKAQKKMSVFSFFLLAGGGFILMLLYIENFILH</sequence>
<proteinExistence type="inferred from homology"/>
<feature type="transmembrane region" description="Helical" evidence="8">
    <location>
        <begin position="162"/>
        <end position="183"/>
    </location>
</feature>
<evidence type="ECO:0000256" key="1">
    <source>
        <dbReference type="ARBA" id="ARBA00004651"/>
    </source>
</evidence>
<keyword evidence="4 8" id="KW-0812">Transmembrane</keyword>
<keyword evidence="3" id="KW-1003">Cell membrane</keyword>
<evidence type="ECO:0000256" key="3">
    <source>
        <dbReference type="ARBA" id="ARBA00022475"/>
    </source>
</evidence>
<reference evidence="9 10" key="1">
    <citation type="submission" date="2024-09" db="EMBL/GenBank/DDBJ databases">
        <authorList>
            <person name="Sun Q."/>
            <person name="Mori K."/>
        </authorList>
    </citation>
    <scope>NUCLEOTIDE SEQUENCE [LARGE SCALE GENOMIC DNA]</scope>
    <source>
        <strain evidence="9 10">JCM 11201</strain>
    </source>
</reference>
<evidence type="ECO:0000256" key="7">
    <source>
        <dbReference type="ARBA" id="ARBA00023136"/>
    </source>
</evidence>
<dbReference type="RefSeq" id="WP_379949715.1">
    <property type="nucleotide sequence ID" value="NZ_JBHMAF010000071.1"/>
</dbReference>
<evidence type="ECO:0000313" key="9">
    <source>
        <dbReference type="EMBL" id="MFB9759406.1"/>
    </source>
</evidence>
<feature type="transmembrane region" description="Helical" evidence="8">
    <location>
        <begin position="220"/>
        <end position="239"/>
    </location>
</feature>
<organism evidence="9 10">
    <name type="scientific">Ectobacillus funiculus</name>
    <dbReference type="NCBI Taxonomy" id="137993"/>
    <lineage>
        <taxon>Bacteria</taxon>
        <taxon>Bacillati</taxon>
        <taxon>Bacillota</taxon>
        <taxon>Bacilli</taxon>
        <taxon>Bacillales</taxon>
        <taxon>Bacillaceae</taxon>
        <taxon>Ectobacillus</taxon>
    </lineage>
</organism>
<keyword evidence="6 8" id="KW-1133">Transmembrane helix</keyword>
<comment type="subcellular location">
    <subcellularLocation>
        <location evidence="1">Cell membrane</location>
        <topology evidence="1">Multi-pass membrane protein</topology>
    </subcellularLocation>
</comment>
<dbReference type="Pfam" id="PF02535">
    <property type="entry name" value="Zip"/>
    <property type="match status" value="1"/>
</dbReference>
<dbReference type="PANTHER" id="PTHR11040">
    <property type="entry name" value="ZINC/IRON TRANSPORTER"/>
    <property type="match status" value="1"/>
</dbReference>
<feature type="transmembrane region" description="Helical" evidence="8">
    <location>
        <begin position="63"/>
        <end position="82"/>
    </location>
</feature>
<feature type="transmembrane region" description="Helical" evidence="8">
    <location>
        <begin position="189"/>
        <end position="208"/>
    </location>
</feature>
<feature type="transmembrane region" description="Helical" evidence="8">
    <location>
        <begin position="6"/>
        <end position="27"/>
    </location>
</feature>
<comment type="similarity">
    <text evidence="2">Belongs to the ZIP transporter (TC 2.A.5) family.</text>
</comment>
<evidence type="ECO:0000256" key="6">
    <source>
        <dbReference type="ARBA" id="ARBA00022989"/>
    </source>
</evidence>
<evidence type="ECO:0000256" key="2">
    <source>
        <dbReference type="ARBA" id="ARBA00006939"/>
    </source>
</evidence>
<keyword evidence="10" id="KW-1185">Reference proteome</keyword>
<name>A0ABV5WFL7_9BACI</name>
<keyword evidence="5" id="KW-0862">Zinc</keyword>
<feature type="transmembrane region" description="Helical" evidence="8">
    <location>
        <begin position="131"/>
        <end position="155"/>
    </location>
</feature>
<dbReference type="EMBL" id="JBHMAF010000071">
    <property type="protein sequence ID" value="MFB9759406.1"/>
    <property type="molecule type" value="Genomic_DNA"/>
</dbReference>
<accession>A0ABV5WFL7</accession>
<gene>
    <name evidence="9" type="ORF">ACFFMS_13315</name>
</gene>
<protein>
    <submittedName>
        <fullName evidence="9">ZIP family metal transporter</fullName>
    </submittedName>
</protein>
<evidence type="ECO:0000256" key="5">
    <source>
        <dbReference type="ARBA" id="ARBA00022833"/>
    </source>
</evidence>
<feature type="transmembrane region" description="Helical" evidence="8">
    <location>
        <begin position="103"/>
        <end position="125"/>
    </location>
</feature>
<keyword evidence="7 8" id="KW-0472">Membrane</keyword>
<dbReference type="PANTHER" id="PTHR11040:SF211">
    <property type="entry name" value="ZINC TRANSPORTER ZIP11"/>
    <property type="match status" value="1"/>
</dbReference>
<evidence type="ECO:0000256" key="4">
    <source>
        <dbReference type="ARBA" id="ARBA00022692"/>
    </source>
</evidence>